<evidence type="ECO:0000313" key="3">
    <source>
        <dbReference type="EMBL" id="NKX44426.1"/>
    </source>
</evidence>
<dbReference type="SUPFAM" id="SSF159245">
    <property type="entry name" value="AttH-like"/>
    <property type="match status" value="1"/>
</dbReference>
<feature type="chain" id="PRO_5031105957" evidence="1">
    <location>
        <begin position="20"/>
        <end position="353"/>
    </location>
</feature>
<keyword evidence="4" id="KW-1185">Reference proteome</keyword>
<dbReference type="Proteomes" id="UP000526408">
    <property type="component" value="Unassembled WGS sequence"/>
</dbReference>
<feature type="signal peptide" evidence="1">
    <location>
        <begin position="1"/>
        <end position="19"/>
    </location>
</feature>
<dbReference type="AlphaFoldDB" id="A0A7X6H034"/>
<accession>A0A7X6H034</accession>
<dbReference type="InterPro" id="IPR023374">
    <property type="entry name" value="AttH-like_dom_sf"/>
</dbReference>
<dbReference type="InterPro" id="IPR010791">
    <property type="entry name" value="AttH_dom"/>
</dbReference>
<dbReference type="Pfam" id="PF17186">
    <property type="entry name" value="Lipocalin_9"/>
    <property type="match status" value="1"/>
</dbReference>
<sequence>MNARILLAALWLAAGPAGAQGFAGLGTAAEGFAIPERPAAFAFPADHGAHPAYRIEWWYLTATLTGPDGTDYGAQWTLFRSALAPRPAAGWEATQLWMGHAGLTTPAAHYSAERLARGGIGQAGAEAEPFEAWIDDWAMVSTAAGGADALDALRVTARGDGFAYDLALRATGPLIFHGEGGYSVKSPEGQASYYYSQPFYDVAGTLELPGGAVPVTGTAWLDREWSSQPLSETQEGWDWVSLQFEDGARLMGFTLRARGGADFTAATWIAPDGTTTAYPDGALTMTPLAETQVAGRTVPTEWRIALPAQGVDIVTLPLNPQSWMDVSVSYWEGPIRFAGSHAGRGYLEMTGYD</sequence>
<comment type="caution">
    <text evidence="3">The sequence shown here is derived from an EMBL/GenBank/DDBJ whole genome shotgun (WGS) entry which is preliminary data.</text>
</comment>
<dbReference type="Gene3D" id="2.40.370.10">
    <property type="entry name" value="AttH-like domain"/>
    <property type="match status" value="2"/>
</dbReference>
<evidence type="ECO:0000313" key="4">
    <source>
        <dbReference type="Proteomes" id="UP000526408"/>
    </source>
</evidence>
<dbReference type="PANTHER" id="PTHR38591:SF1">
    <property type="entry name" value="BLL1000 PROTEIN"/>
    <property type="match status" value="1"/>
</dbReference>
<keyword evidence="1" id="KW-0732">Signal</keyword>
<name>A0A7X6H034_9RHOB</name>
<dbReference type="EMBL" id="JAAZQQ010000002">
    <property type="protein sequence ID" value="NKX44426.1"/>
    <property type="molecule type" value="Genomic_DNA"/>
</dbReference>
<dbReference type="Pfam" id="PF07143">
    <property type="entry name" value="CrtC"/>
    <property type="match status" value="1"/>
</dbReference>
<evidence type="ECO:0000259" key="2">
    <source>
        <dbReference type="Pfam" id="PF07143"/>
    </source>
</evidence>
<reference evidence="3 4" key="1">
    <citation type="submission" date="2020-04" db="EMBL/GenBank/DDBJ databases">
        <authorList>
            <person name="Yoon J."/>
        </authorList>
    </citation>
    <scope>NUCLEOTIDE SEQUENCE [LARGE SCALE GENOMIC DNA]</scope>
    <source>
        <strain evidence="3 4">KMU-115</strain>
    </source>
</reference>
<gene>
    <name evidence="3" type="ORF">HCU73_07465</name>
</gene>
<dbReference type="RefSeq" id="WP_168622800.1">
    <property type="nucleotide sequence ID" value="NZ_JAAZQQ010000002.1"/>
</dbReference>
<feature type="domain" description="AttH" evidence="2">
    <location>
        <begin position="55"/>
        <end position="227"/>
    </location>
</feature>
<dbReference type="PANTHER" id="PTHR38591">
    <property type="entry name" value="HYDROLASE"/>
    <property type="match status" value="1"/>
</dbReference>
<protein>
    <submittedName>
        <fullName evidence="3">Iron ABC transporter permease</fullName>
    </submittedName>
</protein>
<proteinExistence type="predicted"/>
<organism evidence="3 4">
    <name type="scientific">Roseicyclus persicicus</name>
    <dbReference type="NCBI Taxonomy" id="2650661"/>
    <lineage>
        <taxon>Bacteria</taxon>
        <taxon>Pseudomonadati</taxon>
        <taxon>Pseudomonadota</taxon>
        <taxon>Alphaproteobacteria</taxon>
        <taxon>Rhodobacterales</taxon>
        <taxon>Roseobacteraceae</taxon>
        <taxon>Roseicyclus</taxon>
    </lineage>
</organism>
<evidence type="ECO:0000256" key="1">
    <source>
        <dbReference type="SAM" id="SignalP"/>
    </source>
</evidence>